<dbReference type="InterPro" id="IPR043135">
    <property type="entry name" value="Fur_C"/>
</dbReference>
<comment type="function">
    <text evidence="1">Acts as a global negative controlling element, employing Fe(2+) as a cofactor to bind the operator of the repressed genes.</text>
</comment>
<feature type="binding site" evidence="12">
    <location>
        <position position="87"/>
    </location>
    <ligand>
        <name>Fe cation</name>
        <dbReference type="ChEBI" id="CHEBI:24875"/>
    </ligand>
</feature>
<name>A0A662Z4L9_9STAP</name>
<feature type="binding site" evidence="11">
    <location>
        <position position="93"/>
    </location>
    <ligand>
        <name>Zn(2+)</name>
        <dbReference type="ChEBI" id="CHEBI:29105"/>
    </ligand>
</feature>
<keyword evidence="9" id="KW-0238">DNA-binding</keyword>
<evidence type="ECO:0000256" key="1">
    <source>
        <dbReference type="ARBA" id="ARBA00002997"/>
    </source>
</evidence>
<evidence type="ECO:0000256" key="4">
    <source>
        <dbReference type="ARBA" id="ARBA00020910"/>
    </source>
</evidence>
<dbReference type="GO" id="GO:0045892">
    <property type="term" value="P:negative regulation of DNA-templated transcription"/>
    <property type="evidence" value="ECO:0007669"/>
    <property type="project" value="TreeGrafter"/>
</dbReference>
<protein>
    <recommendedName>
        <fullName evidence="4">Ferric uptake regulation protein</fullName>
    </recommendedName>
</protein>
<dbReference type="GO" id="GO:1900376">
    <property type="term" value="P:regulation of secondary metabolite biosynthetic process"/>
    <property type="evidence" value="ECO:0007669"/>
    <property type="project" value="TreeGrafter"/>
</dbReference>
<dbReference type="InterPro" id="IPR036388">
    <property type="entry name" value="WH-like_DNA-bd_sf"/>
</dbReference>
<dbReference type="GO" id="GO:0005737">
    <property type="term" value="C:cytoplasm"/>
    <property type="evidence" value="ECO:0007669"/>
    <property type="project" value="UniProtKB-SubCell"/>
</dbReference>
<evidence type="ECO:0000313" key="14">
    <source>
        <dbReference type="Proteomes" id="UP000243605"/>
    </source>
</evidence>
<dbReference type="Proteomes" id="UP000243605">
    <property type="component" value="Unassembled WGS sequence"/>
</dbReference>
<keyword evidence="7 11" id="KW-0862">Zinc</keyword>
<dbReference type="GO" id="GO:0003700">
    <property type="term" value="F:DNA-binding transcription factor activity"/>
    <property type="evidence" value="ECO:0007669"/>
    <property type="project" value="InterPro"/>
</dbReference>
<evidence type="ECO:0000256" key="8">
    <source>
        <dbReference type="ARBA" id="ARBA00023015"/>
    </source>
</evidence>
<comment type="cofactor">
    <cofactor evidence="12">
        <name>Mn(2+)</name>
        <dbReference type="ChEBI" id="CHEBI:29035"/>
    </cofactor>
    <cofactor evidence="12">
        <name>Fe(2+)</name>
        <dbReference type="ChEBI" id="CHEBI:29033"/>
    </cofactor>
    <text evidence="12">Binds 1 Mn(2+) or Fe(2+) ion per subunit.</text>
</comment>
<dbReference type="EMBL" id="FOIT01000001">
    <property type="protein sequence ID" value="SEV84857.1"/>
    <property type="molecule type" value="Genomic_DNA"/>
</dbReference>
<keyword evidence="5" id="KW-0963">Cytoplasm</keyword>
<keyword evidence="10" id="KW-0804">Transcription</keyword>
<accession>A0A662Z4L9</accession>
<dbReference type="AlphaFoldDB" id="A0A662Z4L9"/>
<keyword evidence="11" id="KW-0479">Metal-binding</keyword>
<evidence type="ECO:0000256" key="2">
    <source>
        <dbReference type="ARBA" id="ARBA00004496"/>
    </source>
</evidence>
<dbReference type="Pfam" id="PF01475">
    <property type="entry name" value="FUR"/>
    <property type="match status" value="1"/>
</dbReference>
<evidence type="ECO:0000256" key="10">
    <source>
        <dbReference type="ARBA" id="ARBA00023163"/>
    </source>
</evidence>
<dbReference type="SUPFAM" id="SSF46785">
    <property type="entry name" value="Winged helix' DNA-binding domain"/>
    <property type="match status" value="1"/>
</dbReference>
<dbReference type="RefSeq" id="WP_091473493.1">
    <property type="nucleotide sequence ID" value="NZ_FOIT01000001.1"/>
</dbReference>
<dbReference type="Gene3D" id="1.10.10.10">
    <property type="entry name" value="Winged helix-like DNA-binding domain superfamily/Winged helix DNA-binding domain"/>
    <property type="match status" value="1"/>
</dbReference>
<keyword evidence="6" id="KW-0678">Repressor</keyword>
<dbReference type="InterPro" id="IPR002481">
    <property type="entry name" value="FUR"/>
</dbReference>
<keyword evidence="14" id="KW-1185">Reference proteome</keyword>
<dbReference type="InterPro" id="IPR036390">
    <property type="entry name" value="WH_DNA-bd_sf"/>
</dbReference>
<dbReference type="GO" id="GO:0000976">
    <property type="term" value="F:transcription cis-regulatory region binding"/>
    <property type="evidence" value="ECO:0007669"/>
    <property type="project" value="TreeGrafter"/>
</dbReference>
<evidence type="ECO:0000256" key="5">
    <source>
        <dbReference type="ARBA" id="ARBA00022490"/>
    </source>
</evidence>
<keyword evidence="8" id="KW-0805">Transcription regulation</keyword>
<reference evidence="13 14" key="1">
    <citation type="submission" date="2016-10" db="EMBL/GenBank/DDBJ databases">
        <authorList>
            <person name="Varghese N."/>
            <person name="Submissions S."/>
        </authorList>
    </citation>
    <scope>NUCLEOTIDE SEQUENCE [LARGE SCALE GENOMIC DNA]</scope>
    <source>
        <strain evidence="13 14">IBRC-M10081</strain>
    </source>
</reference>
<evidence type="ECO:0000256" key="11">
    <source>
        <dbReference type="PIRSR" id="PIRSR602481-1"/>
    </source>
</evidence>
<feature type="binding site" evidence="12">
    <location>
        <position position="122"/>
    </location>
    <ligand>
        <name>Fe cation</name>
        <dbReference type="ChEBI" id="CHEBI:24875"/>
    </ligand>
</feature>
<feature type="binding site" evidence="11">
    <location>
        <position position="96"/>
    </location>
    <ligand>
        <name>Zn(2+)</name>
        <dbReference type="ChEBI" id="CHEBI:29105"/>
    </ligand>
</feature>
<feature type="binding site" evidence="11">
    <location>
        <position position="130"/>
    </location>
    <ligand>
        <name>Zn(2+)</name>
        <dbReference type="ChEBI" id="CHEBI:29105"/>
    </ligand>
</feature>
<comment type="cofactor">
    <cofactor evidence="11">
        <name>Zn(2+)</name>
        <dbReference type="ChEBI" id="CHEBI:29105"/>
    </cofactor>
    <text evidence="11">Binds 1 zinc ion per subunit.</text>
</comment>
<proteinExistence type="inferred from homology"/>
<evidence type="ECO:0000256" key="9">
    <source>
        <dbReference type="ARBA" id="ARBA00023125"/>
    </source>
</evidence>
<sequence length="134" mass="15795">MINQYKEQLKEHNLKLTDKRLKLIEVLAGDEKYMSAKEIQSKLADYFPTISYDTIYRNLHTLTDIGVFEQTSLDQEMHYKIACVTHHHHHFICERCGVTQVVEYCPVEKWQNELGDVKLNSHKVELYGYCEKCA</sequence>
<evidence type="ECO:0000313" key="13">
    <source>
        <dbReference type="EMBL" id="SEV84857.1"/>
    </source>
</evidence>
<dbReference type="PANTHER" id="PTHR33202">
    <property type="entry name" value="ZINC UPTAKE REGULATION PROTEIN"/>
    <property type="match status" value="1"/>
</dbReference>
<feature type="binding site" evidence="11">
    <location>
        <position position="133"/>
    </location>
    <ligand>
        <name>Zn(2+)</name>
        <dbReference type="ChEBI" id="CHEBI:29105"/>
    </ligand>
</feature>
<evidence type="ECO:0000256" key="6">
    <source>
        <dbReference type="ARBA" id="ARBA00022491"/>
    </source>
</evidence>
<feature type="binding site" evidence="12">
    <location>
        <position position="108"/>
    </location>
    <ligand>
        <name>Fe cation</name>
        <dbReference type="ChEBI" id="CHEBI:24875"/>
    </ligand>
</feature>
<evidence type="ECO:0000256" key="12">
    <source>
        <dbReference type="PIRSR" id="PIRSR602481-2"/>
    </source>
</evidence>
<gene>
    <name evidence="13" type="ORF">SAMN05192557_0456</name>
</gene>
<evidence type="ECO:0000256" key="7">
    <source>
        <dbReference type="ARBA" id="ARBA00022833"/>
    </source>
</evidence>
<dbReference type="PANTHER" id="PTHR33202:SF1">
    <property type="entry name" value="FERRIC UPTAKE REGULATION PROTEIN"/>
    <property type="match status" value="1"/>
</dbReference>
<dbReference type="OrthoDB" id="8659436at2"/>
<dbReference type="Gene3D" id="3.30.1490.190">
    <property type="match status" value="1"/>
</dbReference>
<comment type="similarity">
    <text evidence="3">Belongs to the Fur family.</text>
</comment>
<dbReference type="GO" id="GO:0008270">
    <property type="term" value="F:zinc ion binding"/>
    <property type="evidence" value="ECO:0007669"/>
    <property type="project" value="TreeGrafter"/>
</dbReference>
<evidence type="ECO:0000256" key="3">
    <source>
        <dbReference type="ARBA" id="ARBA00007957"/>
    </source>
</evidence>
<comment type="subcellular location">
    <subcellularLocation>
        <location evidence="2">Cytoplasm</location>
    </subcellularLocation>
</comment>
<dbReference type="CDD" id="cd07153">
    <property type="entry name" value="Fur_like"/>
    <property type="match status" value="1"/>
</dbReference>
<organism evidence="13 14">
    <name type="scientific">Aliicoccus persicus</name>
    <dbReference type="NCBI Taxonomy" id="930138"/>
    <lineage>
        <taxon>Bacteria</taxon>
        <taxon>Bacillati</taxon>
        <taxon>Bacillota</taxon>
        <taxon>Bacilli</taxon>
        <taxon>Bacillales</taxon>
        <taxon>Staphylococcaceae</taxon>
        <taxon>Aliicoccus</taxon>
    </lineage>
</organism>
<keyword evidence="12" id="KW-0408">Iron</keyword>